<keyword evidence="2" id="KW-0032">Aminotransferase</keyword>
<sequence>MERRNIKSMNVLFLTLIEINSIEERGIYQDLLRKFRDEGHSVTVVCPAERRRKINTNLRYSDGVSILQVKTLNIQKVNVLEKGLGMIALEYQFLYGINKYLSDKKFDLVLYSTPPITLAKVVQYVKNRDKALTYLLLKDIFPQNAVDIGMMREGSLLYKMFRKKEKTLYVVSDAIGCMSSANQAYVLKHNPEIQEDKVEVNPNTIAPISFEYSDTEKENIRRKYGIPLDKKIFVYGGNLGKPQGIDFLLEAILCTSREDVFYLIVGDGTEYDRINDWFKEHKPVNAKLIQQLPKNDFDKLLASCDVGLIFLDKRFTIPNFPSRLLSYLEMKMPVLAATDSSTDIGDIIEDAGCGFKVMAGNHKEMQDKIEKLLEMDMEVLGENAYQLLLNEYTVDRSYEIINKFVRANSL</sequence>
<dbReference type="Pfam" id="PF00534">
    <property type="entry name" value="Glycos_transf_1"/>
    <property type="match status" value="1"/>
</dbReference>
<proteinExistence type="predicted"/>
<keyword evidence="2" id="KW-0808">Transferase</keyword>
<dbReference type="InterPro" id="IPR001296">
    <property type="entry name" value="Glyco_trans_1"/>
</dbReference>
<accession>A0A7Z8YQL8</accession>
<evidence type="ECO:0000313" key="3">
    <source>
        <dbReference type="Proteomes" id="UP000270205"/>
    </source>
</evidence>
<dbReference type="AlphaFoldDB" id="A0A7Z8YQL8"/>
<dbReference type="GO" id="GO:0004648">
    <property type="term" value="F:O-phospho-L-serine:2-oxoglutarate aminotransferase activity"/>
    <property type="evidence" value="ECO:0007669"/>
    <property type="project" value="UniProtKB-EC"/>
</dbReference>
<dbReference type="CDD" id="cd03794">
    <property type="entry name" value="GT4_WbuB-like"/>
    <property type="match status" value="1"/>
</dbReference>
<reference evidence="2 3" key="1">
    <citation type="submission" date="2018-11" db="EMBL/GenBank/DDBJ databases">
        <authorList>
            <consortium name="Pathogen Informatics"/>
        </authorList>
    </citation>
    <scope>NUCLEOTIDE SEQUENCE [LARGE SCALE GENOMIC DNA]</scope>
    <source>
        <strain evidence="2 3">NCTC12929</strain>
    </source>
</reference>
<comment type="caution">
    <text evidence="2">The sequence shown here is derived from an EMBL/GenBank/DDBJ whole genome shotgun (WGS) entry which is preliminary data.</text>
</comment>
<organism evidence="2 3">
    <name type="scientific">Bergeyella zoohelcum</name>
    <dbReference type="NCBI Taxonomy" id="1015"/>
    <lineage>
        <taxon>Bacteria</taxon>
        <taxon>Pseudomonadati</taxon>
        <taxon>Bacteroidota</taxon>
        <taxon>Flavobacteriia</taxon>
        <taxon>Flavobacteriales</taxon>
        <taxon>Weeksellaceae</taxon>
        <taxon>Bergeyella</taxon>
    </lineage>
</organism>
<evidence type="ECO:0000313" key="2">
    <source>
        <dbReference type="EMBL" id="VDH05083.1"/>
    </source>
</evidence>
<dbReference type="SUPFAM" id="SSF53756">
    <property type="entry name" value="UDP-Glycosyltransferase/glycogen phosphorylase"/>
    <property type="match status" value="1"/>
</dbReference>
<dbReference type="PANTHER" id="PTHR45947">
    <property type="entry name" value="SULFOQUINOVOSYL TRANSFERASE SQD2"/>
    <property type="match status" value="1"/>
</dbReference>
<protein>
    <submittedName>
        <fullName evidence="2">Phosphoserine aminotransferase, (Psat)</fullName>
        <ecNumber evidence="2">2.6.1.52</ecNumber>
    </submittedName>
</protein>
<dbReference type="GO" id="GO:0016757">
    <property type="term" value="F:glycosyltransferase activity"/>
    <property type="evidence" value="ECO:0007669"/>
    <property type="project" value="InterPro"/>
</dbReference>
<evidence type="ECO:0000259" key="1">
    <source>
        <dbReference type="Pfam" id="PF00534"/>
    </source>
</evidence>
<dbReference type="EC" id="2.6.1.52" evidence="2"/>
<dbReference type="Proteomes" id="UP000270205">
    <property type="component" value="Unassembled WGS sequence"/>
</dbReference>
<dbReference type="EMBL" id="UYIV01000001">
    <property type="protein sequence ID" value="VDH05083.1"/>
    <property type="molecule type" value="Genomic_DNA"/>
</dbReference>
<gene>
    <name evidence="2" type="ORF">NCTC12929_01755</name>
</gene>
<feature type="domain" description="Glycosyl transferase family 1" evidence="1">
    <location>
        <begin position="217"/>
        <end position="386"/>
    </location>
</feature>
<dbReference type="PANTHER" id="PTHR45947:SF3">
    <property type="entry name" value="SULFOQUINOVOSYL TRANSFERASE SQD2"/>
    <property type="match status" value="1"/>
</dbReference>
<dbReference type="Gene3D" id="3.40.50.2000">
    <property type="entry name" value="Glycogen Phosphorylase B"/>
    <property type="match status" value="2"/>
</dbReference>
<name>A0A7Z8YQL8_9FLAO</name>
<dbReference type="InterPro" id="IPR050194">
    <property type="entry name" value="Glycosyltransferase_grp1"/>
</dbReference>